<dbReference type="AlphaFoldDB" id="A0A6A5FI77"/>
<sequence length="68" mass="7468">MCRAPFYSLVLSSGGRCLLPCGSFSPSLSVCRFDFENRECSSAGRSLQVVIHVTPPPADWGRCCFVYC</sequence>
<dbReference type="Proteomes" id="UP000465112">
    <property type="component" value="Chromosome 2"/>
</dbReference>
<gene>
    <name evidence="1" type="ORF">PFLUV_G00024790</name>
</gene>
<dbReference type="EMBL" id="VHII01000002">
    <property type="protein sequence ID" value="KAF1394270.1"/>
    <property type="molecule type" value="Genomic_DNA"/>
</dbReference>
<comment type="caution">
    <text evidence="1">The sequence shown here is derived from an EMBL/GenBank/DDBJ whole genome shotgun (WGS) entry which is preliminary data.</text>
</comment>
<keyword evidence="2" id="KW-1185">Reference proteome</keyword>
<protein>
    <submittedName>
        <fullName evidence="1">Uncharacterized protein</fullName>
    </submittedName>
</protein>
<evidence type="ECO:0000313" key="2">
    <source>
        <dbReference type="Proteomes" id="UP000465112"/>
    </source>
</evidence>
<name>A0A6A5FI77_PERFL</name>
<organism evidence="1 2">
    <name type="scientific">Perca fluviatilis</name>
    <name type="common">European perch</name>
    <dbReference type="NCBI Taxonomy" id="8168"/>
    <lineage>
        <taxon>Eukaryota</taxon>
        <taxon>Metazoa</taxon>
        <taxon>Chordata</taxon>
        <taxon>Craniata</taxon>
        <taxon>Vertebrata</taxon>
        <taxon>Euteleostomi</taxon>
        <taxon>Actinopterygii</taxon>
        <taxon>Neopterygii</taxon>
        <taxon>Teleostei</taxon>
        <taxon>Neoteleostei</taxon>
        <taxon>Acanthomorphata</taxon>
        <taxon>Eupercaria</taxon>
        <taxon>Perciformes</taxon>
        <taxon>Percoidei</taxon>
        <taxon>Percidae</taxon>
        <taxon>Percinae</taxon>
        <taxon>Perca</taxon>
    </lineage>
</organism>
<proteinExistence type="predicted"/>
<accession>A0A6A5FI77</accession>
<evidence type="ECO:0000313" key="1">
    <source>
        <dbReference type="EMBL" id="KAF1394270.1"/>
    </source>
</evidence>
<reference evidence="1 2" key="1">
    <citation type="submission" date="2019-06" db="EMBL/GenBank/DDBJ databases">
        <title>A chromosome-scale genome assembly of the European perch, Perca fluviatilis.</title>
        <authorList>
            <person name="Roques C."/>
            <person name="Zahm M."/>
            <person name="Cabau C."/>
            <person name="Klopp C."/>
            <person name="Bouchez O."/>
            <person name="Donnadieu C."/>
            <person name="Kuhl H."/>
            <person name="Gislard M."/>
            <person name="Guendouz S."/>
            <person name="Journot L."/>
            <person name="Haffray P."/>
            <person name="Bestin A."/>
            <person name="Morvezen R."/>
            <person name="Feron R."/>
            <person name="Wen M."/>
            <person name="Jouanno E."/>
            <person name="Herpin A."/>
            <person name="Schartl M."/>
            <person name="Postlethwait J."/>
            <person name="Schaerlinger B."/>
            <person name="Chardard D."/>
            <person name="Lecocq T."/>
            <person name="Poncet C."/>
            <person name="Jaffrelo L."/>
            <person name="Lampietro C."/>
            <person name="Guiguen Y."/>
        </authorList>
    </citation>
    <scope>NUCLEOTIDE SEQUENCE [LARGE SCALE GENOMIC DNA]</scope>
    <source>
        <tissue evidence="1">Blood</tissue>
    </source>
</reference>